<sequence length="79" mass="8681">MKTRTLALTAFLLAISTTTAHAQESDELTGYEETVGGVYVDQAYCKKMWRGEVEIPAESHDKIVDVCIDIDTGGPEGRF</sequence>
<dbReference type="EMBL" id="BMZI01000002">
    <property type="protein sequence ID" value="GHB12854.1"/>
    <property type="molecule type" value="Genomic_DNA"/>
</dbReference>
<name>A0ABQ3DS59_9GAMM</name>
<feature type="signal peptide" evidence="1">
    <location>
        <begin position="1"/>
        <end position="22"/>
    </location>
</feature>
<protein>
    <submittedName>
        <fullName evidence="2">Uncharacterized protein</fullName>
    </submittedName>
</protein>
<accession>A0ABQ3DS59</accession>
<dbReference type="Proteomes" id="UP000646745">
    <property type="component" value="Unassembled WGS sequence"/>
</dbReference>
<evidence type="ECO:0000313" key="3">
    <source>
        <dbReference type="Proteomes" id="UP000646745"/>
    </source>
</evidence>
<gene>
    <name evidence="2" type="ORF">GCM10009038_08590</name>
</gene>
<proteinExistence type="predicted"/>
<reference evidence="3" key="1">
    <citation type="journal article" date="2019" name="Int. J. Syst. Evol. Microbiol.">
        <title>The Global Catalogue of Microorganisms (GCM) 10K type strain sequencing project: providing services to taxonomists for standard genome sequencing and annotation.</title>
        <authorList>
            <consortium name="The Broad Institute Genomics Platform"/>
            <consortium name="The Broad Institute Genome Sequencing Center for Infectious Disease"/>
            <person name="Wu L."/>
            <person name="Ma J."/>
        </authorList>
    </citation>
    <scope>NUCLEOTIDE SEQUENCE [LARGE SCALE GENOMIC DNA]</scope>
    <source>
        <strain evidence="3">KCTC 32998</strain>
    </source>
</reference>
<evidence type="ECO:0000313" key="2">
    <source>
        <dbReference type="EMBL" id="GHB12854.1"/>
    </source>
</evidence>
<keyword evidence="3" id="KW-1185">Reference proteome</keyword>
<comment type="caution">
    <text evidence="2">The sequence shown here is derived from an EMBL/GenBank/DDBJ whole genome shotgun (WGS) entry which is preliminary data.</text>
</comment>
<keyword evidence="1" id="KW-0732">Signal</keyword>
<dbReference type="RefSeq" id="WP_189443415.1">
    <property type="nucleotide sequence ID" value="NZ_BMZI01000002.1"/>
</dbReference>
<evidence type="ECO:0000256" key="1">
    <source>
        <dbReference type="SAM" id="SignalP"/>
    </source>
</evidence>
<feature type="chain" id="PRO_5046459080" evidence="1">
    <location>
        <begin position="23"/>
        <end position="79"/>
    </location>
</feature>
<organism evidence="2 3">
    <name type="scientific">Salinicola rhizosphaerae</name>
    <dbReference type="NCBI Taxonomy" id="1443141"/>
    <lineage>
        <taxon>Bacteria</taxon>
        <taxon>Pseudomonadati</taxon>
        <taxon>Pseudomonadota</taxon>
        <taxon>Gammaproteobacteria</taxon>
        <taxon>Oceanospirillales</taxon>
        <taxon>Halomonadaceae</taxon>
        <taxon>Salinicola</taxon>
    </lineage>
</organism>